<evidence type="ECO:0000313" key="1">
    <source>
        <dbReference type="EMBL" id="CAA9355147.1"/>
    </source>
</evidence>
<reference evidence="1" key="1">
    <citation type="submission" date="2020-02" db="EMBL/GenBank/DDBJ databases">
        <authorList>
            <person name="Meier V. D."/>
        </authorList>
    </citation>
    <scope>NUCLEOTIDE SEQUENCE</scope>
    <source>
        <strain evidence="1">AVDCRST_MAG93</strain>
    </source>
</reference>
<gene>
    <name evidence="1" type="ORF">AVDCRST_MAG93-7318</name>
</gene>
<proteinExistence type="predicted"/>
<accession>A0A6J4MH55</accession>
<dbReference type="AlphaFoldDB" id="A0A6J4MH55"/>
<protein>
    <submittedName>
        <fullName evidence="1">Uncharacterized protein</fullName>
    </submittedName>
</protein>
<dbReference type="EMBL" id="CADCTR010002468">
    <property type="protein sequence ID" value="CAA9355147.1"/>
    <property type="molecule type" value="Genomic_DNA"/>
</dbReference>
<name>A0A6J4MH55_9CHLR</name>
<sequence>MAFFTILPMLFLSPSVPTATNADAGRWEYHYLKREKLHKLLYLESGARHGVIYFRCEAAEGWAKVTLASRRGRTRENVLFQSGVYTVSTPIRATHDRASDMLLINTVVPVNHPMLQAMARGAALVVEGASYPVGTEQEKVSVRSFIEACDD</sequence>
<organism evidence="1">
    <name type="scientific">uncultured Chloroflexia bacterium</name>
    <dbReference type="NCBI Taxonomy" id="1672391"/>
    <lineage>
        <taxon>Bacteria</taxon>
        <taxon>Bacillati</taxon>
        <taxon>Chloroflexota</taxon>
        <taxon>Chloroflexia</taxon>
        <taxon>environmental samples</taxon>
    </lineage>
</organism>